<gene>
    <name evidence="2" type="ORF">MKK02DRAFT_32862</name>
</gene>
<evidence type="ECO:0000313" key="3">
    <source>
        <dbReference type="Proteomes" id="UP001164286"/>
    </source>
</evidence>
<evidence type="ECO:0000313" key="2">
    <source>
        <dbReference type="EMBL" id="KAI9635442.1"/>
    </source>
</evidence>
<feature type="compositionally biased region" description="Basic and acidic residues" evidence="1">
    <location>
        <begin position="105"/>
        <end position="115"/>
    </location>
</feature>
<reference evidence="2" key="1">
    <citation type="journal article" date="2022" name="G3 (Bethesda)">
        <title>High quality genome of the basidiomycete yeast Dioszegia hungarica PDD-24b-2 isolated from cloud water.</title>
        <authorList>
            <person name="Jarrige D."/>
            <person name="Haridas S."/>
            <person name="Bleykasten-Grosshans C."/>
            <person name="Joly M."/>
            <person name="Nadalig T."/>
            <person name="Sancelme M."/>
            <person name="Vuilleumier S."/>
            <person name="Grigoriev I.V."/>
            <person name="Amato P."/>
            <person name="Bringel F."/>
        </authorList>
    </citation>
    <scope>NUCLEOTIDE SEQUENCE</scope>
    <source>
        <strain evidence="2">PDD-24b-2</strain>
    </source>
</reference>
<dbReference type="RefSeq" id="XP_052945219.1">
    <property type="nucleotide sequence ID" value="XM_053088590.1"/>
</dbReference>
<dbReference type="AlphaFoldDB" id="A0AA38LS58"/>
<name>A0AA38LS58_9TREE</name>
<feature type="region of interest" description="Disordered" evidence="1">
    <location>
        <begin position="103"/>
        <end position="123"/>
    </location>
</feature>
<dbReference type="GeneID" id="77727795"/>
<sequence length="314" mass="32741">MSTTPTLRRVRAHYNLARSADHSSYNYPLPARPAQPDAVKLTRLLERVAAPQTPPIVHSYYSDTGSVGGAPIPQLNEGPQLLHPRPTRLISIPKFMQQIALHASDPTKEADRDIPTPRNTPVTLDGMRQVASKTHPVGFYLPLTPSPPPKPVRPPRNPARLAPSPEVIAPPPSLIVPPVAAITPIAAPVASITGITSPVAAIATVAASVTVAVVTNVAAAFTAAVNGAITATVDTPVDVVGTGLILSDATAVDQDGTTATDGSAADKDNAQADPEPMGWLDWAVGSVHDALGLGSSREVREAREAAEVQGYDMV</sequence>
<dbReference type="EMBL" id="JAKWFO010000005">
    <property type="protein sequence ID" value="KAI9635442.1"/>
    <property type="molecule type" value="Genomic_DNA"/>
</dbReference>
<protein>
    <submittedName>
        <fullName evidence="2">Uncharacterized protein</fullName>
    </submittedName>
</protein>
<evidence type="ECO:0000256" key="1">
    <source>
        <dbReference type="SAM" id="MobiDB-lite"/>
    </source>
</evidence>
<comment type="caution">
    <text evidence="2">The sequence shown here is derived from an EMBL/GenBank/DDBJ whole genome shotgun (WGS) entry which is preliminary data.</text>
</comment>
<feature type="region of interest" description="Disordered" evidence="1">
    <location>
        <begin position="254"/>
        <end position="274"/>
    </location>
</feature>
<keyword evidence="3" id="KW-1185">Reference proteome</keyword>
<organism evidence="2 3">
    <name type="scientific">Dioszegia hungarica</name>
    <dbReference type="NCBI Taxonomy" id="4972"/>
    <lineage>
        <taxon>Eukaryota</taxon>
        <taxon>Fungi</taxon>
        <taxon>Dikarya</taxon>
        <taxon>Basidiomycota</taxon>
        <taxon>Agaricomycotina</taxon>
        <taxon>Tremellomycetes</taxon>
        <taxon>Tremellales</taxon>
        <taxon>Bulleribasidiaceae</taxon>
        <taxon>Dioszegia</taxon>
    </lineage>
</organism>
<accession>A0AA38LS58</accession>
<proteinExistence type="predicted"/>
<dbReference type="Proteomes" id="UP001164286">
    <property type="component" value="Unassembled WGS sequence"/>
</dbReference>